<feature type="transmembrane region" description="Helical" evidence="1">
    <location>
        <begin position="515"/>
        <end position="534"/>
    </location>
</feature>
<dbReference type="AlphaFoldDB" id="A0A7W7WWT6"/>
<dbReference type="RefSeq" id="WP_221447299.1">
    <property type="nucleotide sequence ID" value="NZ_BAABAI010000022.1"/>
</dbReference>
<keyword evidence="1" id="KW-0812">Transmembrane</keyword>
<sequence>MKRSTVNRVDGVVNGQLVQAGTVVQNTVNAPRTPDDILADTADRLAHAVRTRWRREEEQRRVRDPFPLPVRWRVADDELTDHWANIRHKPHGVRAGPLALADRLDRVVDAYRRIPSGRLVVLGRAGSGKTVVALRLVLDLLDARTADEPVPVLVGLGSWNPTTTPLHEWLARRLVRDHPGLAAAGPFGRTLADALVEAGRVLPVLDGFDEIAPGLHRAALEALNDTTGPLVLTGRHAEYSRAVTDGDVLTCAAAVELADLEPTDLDDYLPRTTRRTGQSSTAWDPVLDAVRRDPDAPLARVLTTPLMVGLARAAYSDTPDRDPAALLAFDTTQAVEDHLLDEFLPAVYRRSGRDLDRVRHWLRHLAGRGRRDLAWWEAEACLSRACRAVIVGLVVAATTGLVMALVDLVLYGLVANGEAEPGIGSGLVNGAVNGLLVGMAFAAVAAVRADRVEPARTRFGGCGRGPGRLALSRAVLGVGIGALFGLVDGMSFGVLERWVLGVPDGLRIGLDTACASALVFGPAVGICYGLLTWSESPLDVATAVTPTDLLRTSRANVLVPLLTIGPLFGLLVMLGFRLIVVYLYRLPVAEEFSDVRSGLISGLAGGIGYALTLTAWGRWLVFGRLWLPLTGRLPWTPIAFLDDAYGRGVLRRAGAVHQFRHERLREHLARE</sequence>
<feature type="transmembrane region" description="Helical" evidence="1">
    <location>
        <begin position="599"/>
        <end position="622"/>
    </location>
</feature>
<protein>
    <recommendedName>
        <fullName evidence="4">NACHT domain-containing protein</fullName>
    </recommendedName>
</protein>
<keyword evidence="1" id="KW-0472">Membrane</keyword>
<dbReference type="InterPro" id="IPR027417">
    <property type="entry name" value="P-loop_NTPase"/>
</dbReference>
<dbReference type="Proteomes" id="UP000542674">
    <property type="component" value="Unassembled WGS sequence"/>
</dbReference>
<feature type="transmembrane region" description="Helical" evidence="1">
    <location>
        <begin position="388"/>
        <end position="414"/>
    </location>
</feature>
<reference evidence="2 3" key="1">
    <citation type="submission" date="2020-08" db="EMBL/GenBank/DDBJ databases">
        <title>Sequencing the genomes of 1000 actinobacteria strains.</title>
        <authorList>
            <person name="Klenk H.-P."/>
        </authorList>
    </citation>
    <scope>NUCLEOTIDE SEQUENCE [LARGE SCALE GENOMIC DNA]</scope>
    <source>
        <strain evidence="2 3">DSM 45084</strain>
    </source>
</reference>
<dbReference type="SUPFAM" id="SSF52540">
    <property type="entry name" value="P-loop containing nucleoside triphosphate hydrolases"/>
    <property type="match status" value="1"/>
</dbReference>
<organism evidence="2 3">
    <name type="scientific">Saccharothrix violaceirubra</name>
    <dbReference type="NCBI Taxonomy" id="413306"/>
    <lineage>
        <taxon>Bacteria</taxon>
        <taxon>Bacillati</taxon>
        <taxon>Actinomycetota</taxon>
        <taxon>Actinomycetes</taxon>
        <taxon>Pseudonocardiales</taxon>
        <taxon>Pseudonocardiaceae</taxon>
        <taxon>Saccharothrix</taxon>
    </lineage>
</organism>
<gene>
    <name evidence="2" type="ORF">F4559_004054</name>
</gene>
<evidence type="ECO:0000256" key="1">
    <source>
        <dbReference type="SAM" id="Phobius"/>
    </source>
</evidence>
<keyword evidence="1" id="KW-1133">Transmembrane helix</keyword>
<keyword evidence="3" id="KW-1185">Reference proteome</keyword>
<evidence type="ECO:0000313" key="3">
    <source>
        <dbReference type="Proteomes" id="UP000542674"/>
    </source>
</evidence>
<name>A0A7W7WWT6_9PSEU</name>
<accession>A0A7W7WWT6</accession>
<proteinExistence type="predicted"/>
<feature type="transmembrane region" description="Helical" evidence="1">
    <location>
        <begin position="470"/>
        <end position="495"/>
    </location>
</feature>
<feature type="transmembrane region" description="Helical" evidence="1">
    <location>
        <begin position="426"/>
        <end position="449"/>
    </location>
</feature>
<feature type="transmembrane region" description="Helical" evidence="1">
    <location>
        <begin position="555"/>
        <end position="579"/>
    </location>
</feature>
<evidence type="ECO:0008006" key="4">
    <source>
        <dbReference type="Google" id="ProtNLM"/>
    </source>
</evidence>
<dbReference type="Gene3D" id="3.40.50.300">
    <property type="entry name" value="P-loop containing nucleotide triphosphate hydrolases"/>
    <property type="match status" value="1"/>
</dbReference>
<comment type="caution">
    <text evidence="2">The sequence shown here is derived from an EMBL/GenBank/DDBJ whole genome shotgun (WGS) entry which is preliminary data.</text>
</comment>
<evidence type="ECO:0000313" key="2">
    <source>
        <dbReference type="EMBL" id="MBB4966695.1"/>
    </source>
</evidence>
<dbReference type="EMBL" id="JACHJS010000001">
    <property type="protein sequence ID" value="MBB4966695.1"/>
    <property type="molecule type" value="Genomic_DNA"/>
</dbReference>